<dbReference type="AlphaFoldDB" id="A0A1F7L191"/>
<keyword evidence="1" id="KW-0677">Repeat</keyword>
<evidence type="ECO:0000313" key="4">
    <source>
        <dbReference type="EMBL" id="OGK73859.1"/>
    </source>
</evidence>
<dbReference type="Proteomes" id="UP000177050">
    <property type="component" value="Unassembled WGS sequence"/>
</dbReference>
<feature type="repeat" description="NHL" evidence="2">
    <location>
        <begin position="327"/>
        <end position="370"/>
    </location>
</feature>
<dbReference type="Gene3D" id="2.120.10.30">
    <property type="entry name" value="TolB, C-terminal domain"/>
    <property type="match status" value="1"/>
</dbReference>
<dbReference type="Gene3D" id="2.40.10.500">
    <property type="match status" value="1"/>
</dbReference>
<evidence type="ECO:0000256" key="2">
    <source>
        <dbReference type="PROSITE-ProRule" id="PRU00504"/>
    </source>
</evidence>
<evidence type="ECO:0000256" key="3">
    <source>
        <dbReference type="SAM" id="Phobius"/>
    </source>
</evidence>
<dbReference type="PANTHER" id="PTHR24104">
    <property type="entry name" value="E3 UBIQUITIN-PROTEIN LIGASE NHLRC1-RELATED"/>
    <property type="match status" value="1"/>
</dbReference>
<keyword evidence="3" id="KW-0812">Transmembrane</keyword>
<sequence>MIEKNPIRSTLCFSKKQILVYIICIVAITTVIGISKISEQKNKIGYKAKASEQKDLGLFSSSMRNGPSDMIADIILGKKRFEEVIPKEIVPYKVSGPAGVFVDKNNRLYLFDGMNSRVLGYKSIGVCVGSSFTNQCSTDSDCEGGRQCQISIGKKNGRLPDIVIGQPSYTDYAACNMDGSYMNYPKKAPASASTLCTMREDEPSYFEGGSAAGMDADQNGNLYLPDPFNHRILKYTDPFSSDIVADEVWGQDNFTMNECNKGISDKPIDNSSLCFVHATYAKPAVDIDKYGNLWVADIGNNRVLRFLYNPQTKQIAKKADIVLGQSDFSSRSSGTQINKFNAPNMVTSDSSGNIYVSDFWNKRILLFSFPQKNGMDGVILLDKLAFPHAVQLLEDKKKILVSVEKHINSYNYNFIKANQPSITLSKQYPSNDSFGSIGVFSDGSFIFSNSDSWQSVSYYDKTEQLTSLFDDPEAEKNGYDAHNFISNKGFHSLRGITITDKQIIVADAHRLSFWNKTEINQVQNGEAIDGYFGNDEGKLFSAKSYYRIAKGTKYLWALTIDINNPSLNTIQKYSLPVYQDQKPEETIFLNQLNMLGKSKFPDSKIMAPSDIYVDEENAYMWVALPWNDRVIRIRIPGKSYSSYTIDAVIGGKDIPDRTPGWELKCDEHKNYPKSLCYPGNLNEDKWGNLYISDMMVENAGSRRFLIYKYEELQPDSNLLVLMADDAYKVFPQAESWKPAFNSQNVMVVGHYPFAASTNRFPSVFNNILTKTEFTPDSKIRDYYAQAFTMEFDAKDNLYIAELNRGSLYIYKKPFNYHNPVKPYKLPLKEVENEESCKSNGLSYYKACKKCGTSNLLLSEVCPNYCSQFNDNFEGCVASQKRGYGCSWYGGCSMCMSNKDANTYQPDPCPIKPAQNILFEGTIVSSYLQGARPDSLMVDLEEKENQSIPISNNIWNKVVSIKVAENPEKDIPYRFVIPDSIGSKVIKLEANKTYRIRPYELYDTSIALPYTVSVVFCSGEWTGGDRCIFSGKGTANFKIVVDGCATLGCPTLVPLPTAYPCYIHNYDLNACNKADCSYYSCSNRCLPGNLNISLEDGCSSLAPTLTPAPSPK</sequence>
<protein>
    <recommendedName>
        <fullName evidence="6">SMP-30/Gluconolactonase/LRE-like region domain-containing protein</fullName>
    </recommendedName>
</protein>
<feature type="transmembrane region" description="Helical" evidence="3">
    <location>
        <begin position="18"/>
        <end position="37"/>
    </location>
</feature>
<dbReference type="SUPFAM" id="SSF63829">
    <property type="entry name" value="Calcium-dependent phosphotriesterase"/>
    <property type="match status" value="1"/>
</dbReference>
<dbReference type="InterPro" id="IPR050952">
    <property type="entry name" value="TRIM-NHL_E3_ligases"/>
</dbReference>
<dbReference type="InterPro" id="IPR011042">
    <property type="entry name" value="6-blade_b-propeller_TolB-like"/>
</dbReference>
<keyword evidence="3" id="KW-0472">Membrane</keyword>
<dbReference type="PANTHER" id="PTHR24104:SF25">
    <property type="entry name" value="PROTEIN LIN-41"/>
    <property type="match status" value="1"/>
</dbReference>
<name>A0A1F7L191_9BACT</name>
<gene>
    <name evidence="4" type="ORF">A3K52_03715</name>
</gene>
<dbReference type="EMBL" id="MGBR01000001">
    <property type="protein sequence ID" value="OGK73859.1"/>
    <property type="molecule type" value="Genomic_DNA"/>
</dbReference>
<dbReference type="GO" id="GO:0008270">
    <property type="term" value="F:zinc ion binding"/>
    <property type="evidence" value="ECO:0007669"/>
    <property type="project" value="UniProtKB-KW"/>
</dbReference>
<accession>A0A1F7L191</accession>
<evidence type="ECO:0008006" key="6">
    <source>
        <dbReference type="Google" id="ProtNLM"/>
    </source>
</evidence>
<dbReference type="PROSITE" id="PS51125">
    <property type="entry name" value="NHL"/>
    <property type="match status" value="1"/>
</dbReference>
<proteinExistence type="predicted"/>
<dbReference type="InterPro" id="IPR001258">
    <property type="entry name" value="NHL_repeat"/>
</dbReference>
<evidence type="ECO:0000313" key="5">
    <source>
        <dbReference type="Proteomes" id="UP000177050"/>
    </source>
</evidence>
<evidence type="ECO:0000256" key="1">
    <source>
        <dbReference type="ARBA" id="ARBA00022737"/>
    </source>
</evidence>
<comment type="caution">
    <text evidence="4">The sequence shown here is derived from an EMBL/GenBank/DDBJ whole genome shotgun (WGS) entry which is preliminary data.</text>
</comment>
<organism evidence="4 5">
    <name type="scientific">Candidatus Roizmanbacteria bacterium RIFOXYD1_FULL_38_12</name>
    <dbReference type="NCBI Taxonomy" id="1802093"/>
    <lineage>
        <taxon>Bacteria</taxon>
        <taxon>Candidatus Roizmaniibacteriota</taxon>
    </lineage>
</organism>
<keyword evidence="3" id="KW-1133">Transmembrane helix</keyword>
<reference evidence="4 5" key="1">
    <citation type="journal article" date="2016" name="Nat. Commun.">
        <title>Thousands of microbial genomes shed light on interconnected biogeochemical processes in an aquifer system.</title>
        <authorList>
            <person name="Anantharaman K."/>
            <person name="Brown C.T."/>
            <person name="Hug L.A."/>
            <person name="Sharon I."/>
            <person name="Castelle C.J."/>
            <person name="Probst A.J."/>
            <person name="Thomas B.C."/>
            <person name="Singh A."/>
            <person name="Wilkins M.J."/>
            <person name="Karaoz U."/>
            <person name="Brodie E.L."/>
            <person name="Williams K.H."/>
            <person name="Hubbard S.S."/>
            <person name="Banfield J.F."/>
        </authorList>
    </citation>
    <scope>NUCLEOTIDE SEQUENCE [LARGE SCALE GENOMIC DNA]</scope>
</reference>